<dbReference type="Proteomes" id="UP000051494">
    <property type="component" value="Unassembled WGS sequence"/>
</dbReference>
<evidence type="ECO:0000256" key="1">
    <source>
        <dbReference type="ARBA" id="ARBA00022490"/>
    </source>
</evidence>
<reference evidence="5" key="1">
    <citation type="submission" date="2015-09" db="EMBL/GenBank/DDBJ databases">
        <title>Draft Genome Sequences of Two Novel Amoeba-resistant Intranuclear Bacteria, Candidatus Berkiella cookevillensis and Candidatus Berkiella aquae.</title>
        <authorList>
            <person name="Mehari Y.T."/>
            <person name="Arivett B.A."/>
            <person name="Farone A.L."/>
            <person name="Gunderson J.H."/>
            <person name="Farone M.B."/>
        </authorList>
    </citation>
    <scope>NUCLEOTIDE SEQUENCE [LARGE SCALE GENOMIC DNA]</scope>
    <source>
        <strain evidence="5">CC99</strain>
    </source>
</reference>
<evidence type="ECO:0000256" key="3">
    <source>
        <dbReference type="ARBA" id="ARBA00023210"/>
    </source>
</evidence>
<dbReference type="InterPro" id="IPR009777">
    <property type="entry name" value="ZapD"/>
</dbReference>
<sequence length="258" mass="30443">MDDTSILNYEFPISERYRIMLRLEHLFQFSRDRINLNHPADFELFLQTLIEISELFKRTAYQSELLDEIQKYHNYLLGLMEIPSVDKIALDSILTNIESSSKSLKKFNIDAIQFFKHEIVKDFRKRDALSLHHPCFDMPLLHYWSNHNHALTRQTMLTEWIEEFAPIEDTLLLLLHLVRQSAYPKSEITTQGKFLLNLSNASTSPLIKISYDANLKVYPEISGSKHRVYLRFMPVDTNVDCDIFKQEIPFELTVYHLS</sequence>
<keyword evidence="3" id="KW-0717">Septation</keyword>
<reference evidence="6" key="3">
    <citation type="submission" date="2021-06" db="EMBL/GenBank/DDBJ databases">
        <title>Genomic Description and Analysis of Intracellular Bacteria, Candidatus Berkiella cookevillensis and Candidatus Berkiella aquae.</title>
        <authorList>
            <person name="Kidane D.T."/>
            <person name="Mehari Y.T."/>
            <person name="Rice F.C."/>
            <person name="Arivett B.A."/>
            <person name="Farone A.L."/>
            <person name="Berk S.G."/>
            <person name="Farone M.B."/>
        </authorList>
    </citation>
    <scope>NUCLEOTIDE SEQUENCE</scope>
    <source>
        <strain evidence="6">CC99</strain>
    </source>
</reference>
<reference evidence="6" key="2">
    <citation type="journal article" date="2016" name="Genome Announc.">
        <title>Draft Genome Sequences of Two Novel Amoeba-Resistant Intranuclear Bacteria, 'Candidatus Berkiella cookevillensis' and 'Candidatus Berkiella aquae'.</title>
        <authorList>
            <person name="Mehari Y.T."/>
            <person name="Arivett B.A."/>
            <person name="Farone A.L."/>
            <person name="Gunderson J.H."/>
            <person name="Farone M.B."/>
        </authorList>
    </citation>
    <scope>NUCLEOTIDE SEQUENCE</scope>
    <source>
        <strain evidence="6">CC99</strain>
    </source>
</reference>
<dbReference type="Gene3D" id="2.60.440.10">
    <property type="entry name" value="YacF-like domains"/>
    <property type="match status" value="1"/>
</dbReference>
<dbReference type="AlphaFoldDB" id="A0A0Q9YMH4"/>
<dbReference type="GO" id="GO:0000917">
    <property type="term" value="P:division septum assembly"/>
    <property type="evidence" value="ECO:0007669"/>
    <property type="project" value="UniProtKB-KW"/>
</dbReference>
<proteinExistence type="predicted"/>
<dbReference type="SUPFAM" id="SSF160950">
    <property type="entry name" value="YacF-like"/>
    <property type="match status" value="1"/>
</dbReference>
<keyword evidence="7" id="KW-1185">Reference proteome</keyword>
<dbReference type="Gene3D" id="1.10.3900.10">
    <property type="entry name" value="YacF-like"/>
    <property type="match status" value="1"/>
</dbReference>
<dbReference type="InterPro" id="IPR036268">
    <property type="entry name" value="ZapD_sf"/>
</dbReference>
<dbReference type="PANTHER" id="PTHR39455:SF1">
    <property type="entry name" value="CELL DIVISION PROTEIN ZAPD"/>
    <property type="match status" value="1"/>
</dbReference>
<dbReference type="OrthoDB" id="5294622at2"/>
<protein>
    <submittedName>
        <fullName evidence="5">Cell division protein ZapD</fullName>
    </submittedName>
</protein>
<keyword evidence="1" id="KW-0963">Cytoplasm</keyword>
<accession>A0A0Q9YMH4</accession>
<name>A0A0Q9YMH4_9GAMM</name>
<evidence type="ECO:0000256" key="4">
    <source>
        <dbReference type="ARBA" id="ARBA00023306"/>
    </source>
</evidence>
<evidence type="ECO:0000313" key="5">
    <source>
        <dbReference type="EMBL" id="KRG18078.1"/>
    </source>
</evidence>
<evidence type="ECO:0000313" key="7">
    <source>
        <dbReference type="Proteomes" id="UP000051494"/>
    </source>
</evidence>
<organism evidence="5">
    <name type="scientific">Candidatus Berkiella cookevillensis</name>
    <dbReference type="NCBI Taxonomy" id="437022"/>
    <lineage>
        <taxon>Bacteria</taxon>
        <taxon>Pseudomonadati</taxon>
        <taxon>Pseudomonadota</taxon>
        <taxon>Gammaproteobacteria</taxon>
        <taxon>Candidatus Berkiellales</taxon>
        <taxon>Candidatus Berkiellaceae</taxon>
        <taxon>Candidatus Berkiella</taxon>
    </lineage>
</organism>
<dbReference type="RefSeq" id="WP_057624896.1">
    <property type="nucleotide sequence ID" value="NZ_LKHV02000001.1"/>
</dbReference>
<gene>
    <name evidence="5" type="primary">zapD</name>
    <name evidence="6" type="ORF">CC99x_009745</name>
    <name evidence="5" type="ORF">CC99x_01790</name>
</gene>
<dbReference type="GO" id="GO:0032153">
    <property type="term" value="C:cell division site"/>
    <property type="evidence" value="ECO:0007669"/>
    <property type="project" value="TreeGrafter"/>
</dbReference>
<evidence type="ECO:0000313" key="6">
    <source>
        <dbReference type="EMBL" id="MCS5709187.1"/>
    </source>
</evidence>
<dbReference type="EMBL" id="LKHV01000009">
    <property type="protein sequence ID" value="KRG18078.1"/>
    <property type="molecule type" value="Genomic_DNA"/>
</dbReference>
<dbReference type="EMBL" id="LKHV02000001">
    <property type="protein sequence ID" value="MCS5709187.1"/>
    <property type="molecule type" value="Genomic_DNA"/>
</dbReference>
<dbReference type="InterPro" id="IPR027462">
    <property type="entry name" value="ZapD_C"/>
</dbReference>
<keyword evidence="2 5" id="KW-0132">Cell division</keyword>
<comment type="caution">
    <text evidence="5">The sequence shown here is derived from an EMBL/GenBank/DDBJ whole genome shotgun (WGS) entry which is preliminary data.</text>
</comment>
<evidence type="ECO:0000256" key="2">
    <source>
        <dbReference type="ARBA" id="ARBA00022618"/>
    </source>
</evidence>
<keyword evidence="4" id="KW-0131">Cell cycle</keyword>
<dbReference type="STRING" id="437022.CC99x_01790"/>
<dbReference type="PANTHER" id="PTHR39455">
    <property type="entry name" value="CELL DIVISION PROTEIN ZAPD"/>
    <property type="match status" value="1"/>
</dbReference>
<dbReference type="GO" id="GO:0043093">
    <property type="term" value="P:FtsZ-dependent cytokinesis"/>
    <property type="evidence" value="ECO:0007669"/>
    <property type="project" value="TreeGrafter"/>
</dbReference>
<dbReference type="Pfam" id="PF07072">
    <property type="entry name" value="ZapD"/>
    <property type="match status" value="1"/>
</dbReference>